<keyword evidence="7" id="KW-1133">Transmembrane helix</keyword>
<dbReference type="KEGG" id="mcal:110312220"/>
<dbReference type="GO" id="GO:0001916">
    <property type="term" value="P:positive regulation of T cell mediated cytotoxicity"/>
    <property type="evidence" value="ECO:0007669"/>
    <property type="project" value="TreeGrafter"/>
</dbReference>
<dbReference type="GO" id="GO:0098553">
    <property type="term" value="C:lumenal side of endoplasmic reticulum membrane"/>
    <property type="evidence" value="ECO:0007669"/>
    <property type="project" value="UniProtKB-ARBA"/>
</dbReference>
<dbReference type="InterPro" id="IPR011162">
    <property type="entry name" value="MHC_I/II-like_Ag-recog"/>
</dbReference>
<reference evidence="13" key="1">
    <citation type="submission" date="2025-08" db="UniProtKB">
        <authorList>
            <consortium name="RefSeq"/>
        </authorList>
    </citation>
    <scope>IDENTIFICATION</scope>
</reference>
<evidence type="ECO:0000256" key="4">
    <source>
        <dbReference type="ARBA" id="ARBA00022451"/>
    </source>
</evidence>
<keyword evidence="6" id="KW-0391">Immunity</keyword>
<dbReference type="Gene3D" id="2.60.40.10">
    <property type="entry name" value="Immunoglobulins"/>
    <property type="match status" value="1"/>
</dbReference>
<evidence type="ECO:0000256" key="9">
    <source>
        <dbReference type="ARBA" id="ARBA00023180"/>
    </source>
</evidence>
<evidence type="ECO:0000256" key="10">
    <source>
        <dbReference type="RuleBase" id="RU004439"/>
    </source>
</evidence>
<evidence type="ECO:0000313" key="12">
    <source>
        <dbReference type="Proteomes" id="UP000515126"/>
    </source>
</evidence>
<evidence type="ECO:0000256" key="8">
    <source>
        <dbReference type="ARBA" id="ARBA00023136"/>
    </source>
</evidence>
<gene>
    <name evidence="13" type="primary">LOC110312220</name>
</gene>
<comment type="similarity">
    <text evidence="3 10">Belongs to the MHC class I family.</text>
</comment>
<evidence type="ECO:0000256" key="1">
    <source>
        <dbReference type="ARBA" id="ARBA00002297"/>
    </source>
</evidence>
<name>A0A6P5R910_MUSCR</name>
<evidence type="ECO:0000313" key="13">
    <source>
        <dbReference type="RefSeq" id="XP_021041430.1"/>
    </source>
</evidence>
<organism evidence="12 13">
    <name type="scientific">Mus caroli</name>
    <name type="common">Ryukyu mouse</name>
    <name type="synonym">Ricefield mouse</name>
    <dbReference type="NCBI Taxonomy" id="10089"/>
    <lineage>
        <taxon>Eukaryota</taxon>
        <taxon>Metazoa</taxon>
        <taxon>Chordata</taxon>
        <taxon>Craniata</taxon>
        <taxon>Vertebrata</taxon>
        <taxon>Euteleostomi</taxon>
        <taxon>Mammalia</taxon>
        <taxon>Eutheria</taxon>
        <taxon>Euarchontoglires</taxon>
        <taxon>Glires</taxon>
        <taxon>Rodentia</taxon>
        <taxon>Myomorpha</taxon>
        <taxon>Muroidea</taxon>
        <taxon>Muridae</taxon>
        <taxon>Murinae</taxon>
        <taxon>Mus</taxon>
        <taxon>Mus</taxon>
    </lineage>
</organism>
<proteinExistence type="inferred from homology"/>
<dbReference type="InterPro" id="IPR001039">
    <property type="entry name" value="MHC_I_a_a1/a2"/>
</dbReference>
<dbReference type="GO" id="GO:0002476">
    <property type="term" value="P:antigen processing and presentation of endogenous peptide antigen via MHC class Ib"/>
    <property type="evidence" value="ECO:0007669"/>
    <property type="project" value="TreeGrafter"/>
</dbReference>
<keyword evidence="4" id="KW-0490">MHC I</keyword>
<dbReference type="GO" id="GO:0002486">
    <property type="term" value="P:antigen processing and presentation of endogenous peptide antigen via MHC class I via ER pathway, TAP-independent"/>
    <property type="evidence" value="ECO:0007669"/>
    <property type="project" value="TreeGrafter"/>
</dbReference>
<dbReference type="GO" id="GO:0005615">
    <property type="term" value="C:extracellular space"/>
    <property type="evidence" value="ECO:0007669"/>
    <property type="project" value="TreeGrafter"/>
</dbReference>
<dbReference type="InterPro" id="IPR013783">
    <property type="entry name" value="Ig-like_fold"/>
</dbReference>
<evidence type="ECO:0000256" key="7">
    <source>
        <dbReference type="ARBA" id="ARBA00022989"/>
    </source>
</evidence>
<keyword evidence="12" id="KW-1185">Reference proteome</keyword>
<keyword evidence="5" id="KW-0812">Transmembrane</keyword>
<dbReference type="PANTHER" id="PTHR16675:SF251">
    <property type="entry name" value="HLA CLASS I HISTOCOMPATIBILITY ANTIGEN, C ALPHA CHAIN"/>
    <property type="match status" value="1"/>
</dbReference>
<dbReference type="Gene3D" id="3.30.500.10">
    <property type="entry name" value="MHC class I-like antigen recognition-like"/>
    <property type="match status" value="1"/>
</dbReference>
<dbReference type="PRINTS" id="PR01638">
    <property type="entry name" value="MHCCLASSI"/>
</dbReference>
<dbReference type="GO" id="GO:0006955">
    <property type="term" value="P:immune response"/>
    <property type="evidence" value="ECO:0007669"/>
    <property type="project" value="TreeGrafter"/>
</dbReference>
<dbReference type="Pfam" id="PF07654">
    <property type="entry name" value="C1-set"/>
    <property type="match status" value="1"/>
</dbReference>
<dbReference type="GO" id="GO:0009897">
    <property type="term" value="C:external side of plasma membrane"/>
    <property type="evidence" value="ECO:0007669"/>
    <property type="project" value="TreeGrafter"/>
</dbReference>
<dbReference type="SMART" id="SM00407">
    <property type="entry name" value="IGc1"/>
    <property type="match status" value="1"/>
</dbReference>
<dbReference type="InterPro" id="IPR011161">
    <property type="entry name" value="MHC_I-like_Ag-recog"/>
</dbReference>
<dbReference type="CDD" id="cd07698">
    <property type="entry name" value="IgC1_MHC_I_alpha3"/>
    <property type="match status" value="1"/>
</dbReference>
<dbReference type="GO" id="GO:0042605">
    <property type="term" value="F:peptide antigen binding"/>
    <property type="evidence" value="ECO:0007669"/>
    <property type="project" value="TreeGrafter"/>
</dbReference>
<dbReference type="GO" id="GO:0030670">
    <property type="term" value="C:phagocytic vesicle membrane"/>
    <property type="evidence" value="ECO:0007669"/>
    <property type="project" value="UniProtKB-ARBA"/>
</dbReference>
<dbReference type="InterPro" id="IPR036179">
    <property type="entry name" value="Ig-like_dom_sf"/>
</dbReference>
<dbReference type="FunFam" id="2.60.40.10:FF:000014">
    <property type="entry name" value="H-2 class I histocompatibility antigen, alpha chain"/>
    <property type="match status" value="1"/>
</dbReference>
<dbReference type="InterPro" id="IPR003597">
    <property type="entry name" value="Ig_C1-set"/>
</dbReference>
<dbReference type="PROSITE" id="PS50835">
    <property type="entry name" value="IG_LIKE"/>
    <property type="match status" value="1"/>
</dbReference>
<dbReference type="AlphaFoldDB" id="A0A6P5R910"/>
<dbReference type="SUPFAM" id="SSF48726">
    <property type="entry name" value="Immunoglobulin"/>
    <property type="match status" value="1"/>
</dbReference>
<dbReference type="InterPro" id="IPR007110">
    <property type="entry name" value="Ig-like_dom"/>
</dbReference>
<dbReference type="RefSeq" id="XP_021041430.1">
    <property type="nucleotide sequence ID" value="XM_021185771.1"/>
</dbReference>
<dbReference type="InterPro" id="IPR050208">
    <property type="entry name" value="MHC_class-I_related"/>
</dbReference>
<evidence type="ECO:0000256" key="6">
    <source>
        <dbReference type="ARBA" id="ARBA00022859"/>
    </source>
</evidence>
<accession>A0A6P5R910</accession>
<dbReference type="GO" id="GO:0042612">
    <property type="term" value="C:MHC class I protein complex"/>
    <property type="evidence" value="ECO:0007669"/>
    <property type="project" value="UniProtKB-KW"/>
</dbReference>
<dbReference type="Proteomes" id="UP000515126">
    <property type="component" value="Chromosome 17"/>
</dbReference>
<dbReference type="PANTHER" id="PTHR16675">
    <property type="entry name" value="MHC CLASS I-RELATED"/>
    <property type="match status" value="1"/>
</dbReference>
<evidence type="ECO:0000256" key="2">
    <source>
        <dbReference type="ARBA" id="ARBA00004479"/>
    </source>
</evidence>
<protein>
    <submittedName>
        <fullName evidence="13">H-2 class I histocompatibility antigen, Q10 alpha chain-like</fullName>
    </submittedName>
</protein>
<comment type="function">
    <text evidence="1">Involved in the presentation of foreign antigens to the immune system.</text>
</comment>
<keyword evidence="9" id="KW-0325">Glycoprotein</keyword>
<comment type="subcellular location">
    <subcellularLocation>
        <location evidence="2">Membrane</location>
        <topology evidence="2">Single-pass type I membrane protein</topology>
    </subcellularLocation>
</comment>
<feature type="domain" description="Ig-like" evidence="11">
    <location>
        <begin position="95"/>
        <end position="182"/>
    </location>
</feature>
<dbReference type="SUPFAM" id="SSF54452">
    <property type="entry name" value="MHC antigen-recognition domain"/>
    <property type="match status" value="1"/>
</dbReference>
<dbReference type="GO" id="GO:0005102">
    <property type="term" value="F:signaling receptor binding"/>
    <property type="evidence" value="ECO:0007669"/>
    <property type="project" value="TreeGrafter"/>
</dbReference>
<dbReference type="GeneID" id="110312220"/>
<sequence>MALSFSYDHDYEPLGLYQACCAAEKLTLPYAYEGQDYIALNVDLKTWAMADMEALITPCKWEQADKAEHYKTYLESTCVEWLQRYLELGKEMLLPPNTKVKHHPRPDGDVTLRCWTLGFYPADITLTWQLNGEDLTQDMELVETRPAGDGDFQKWAALVVPSGEEQRYTCHVDNVRLPEVLTLRWEPPQSIILIRTIVGAVLGAGKDVSGSKQAW</sequence>
<evidence type="ECO:0000256" key="5">
    <source>
        <dbReference type="ARBA" id="ARBA00022692"/>
    </source>
</evidence>
<evidence type="ECO:0000256" key="3">
    <source>
        <dbReference type="ARBA" id="ARBA00006909"/>
    </source>
</evidence>
<evidence type="ECO:0000259" key="11">
    <source>
        <dbReference type="PROSITE" id="PS50835"/>
    </source>
</evidence>
<keyword evidence="8" id="KW-0472">Membrane</keyword>
<dbReference type="InterPro" id="IPR037055">
    <property type="entry name" value="MHC_I-like_Ag-recog_sf"/>
</dbReference>
<dbReference type="Pfam" id="PF00129">
    <property type="entry name" value="MHC_I"/>
    <property type="match status" value="1"/>
</dbReference>